<name>A0A646QW34_9CAUD</name>
<evidence type="ECO:0000313" key="2">
    <source>
        <dbReference type="Proteomes" id="UP000424671"/>
    </source>
</evidence>
<reference evidence="1 2" key="1">
    <citation type="journal article" date="2019" name="mSystems">
        <title>Diverse, abundant and novel viruses infecting the marine abundant Roseobacter RCA lineage.</title>
        <authorList>
            <person name="Zhang Z.F."/>
            <person name="Chen F."/>
            <person name="Chu X."/>
            <person name="Zhang H."/>
            <person name="Luo H.W."/>
            <person name="Zhai Z.Q."/>
            <person name="Yang M.Y."/>
            <person name="Zhao Y.L."/>
        </authorList>
    </citation>
    <scope>NUCLEOTIDE SEQUENCE [LARGE SCALE GENOMIC DNA]</scope>
</reference>
<evidence type="ECO:0000313" key="1">
    <source>
        <dbReference type="EMBL" id="QBQ72623.1"/>
    </source>
</evidence>
<proteinExistence type="predicted"/>
<protein>
    <submittedName>
        <fullName evidence="1">Uncharacterized protein</fullName>
    </submittedName>
</protein>
<organism evidence="1 2">
    <name type="scientific">Roseobacter phage CRP-4</name>
    <dbReference type="NCBI Taxonomy" id="2559283"/>
    <lineage>
        <taxon>Viruses</taxon>
        <taxon>Duplodnaviria</taxon>
        <taxon>Heunggongvirae</taxon>
        <taxon>Uroviricota</taxon>
        <taxon>Caudoviricetes</taxon>
        <taxon>Zobellviridae</taxon>
        <taxon>Cobavirinae</taxon>
        <taxon>Veravirus</taxon>
    </lineage>
</organism>
<sequence length="78" mass="9043">MYTVEFESDASVVVIMDEADRHEDVEVVLTDNNEVYIRQYEESLDSHELICMSYQQLMDLVASINSSEGMFKLQFVRG</sequence>
<dbReference type="Proteomes" id="UP000424671">
    <property type="component" value="Segment"/>
</dbReference>
<gene>
    <name evidence="1" type="ORF">CRP4_gp14</name>
</gene>
<accession>A0A646QW34</accession>
<dbReference type="EMBL" id="MK613346">
    <property type="protein sequence ID" value="QBQ72623.1"/>
    <property type="molecule type" value="Genomic_DNA"/>
</dbReference>